<reference evidence="1" key="1">
    <citation type="submission" date="2016-10" db="EMBL/GenBank/DDBJ databases">
        <title>Sequence of Gallionella enrichment culture.</title>
        <authorList>
            <person name="Poehlein A."/>
            <person name="Muehling M."/>
            <person name="Daniel R."/>
        </authorList>
    </citation>
    <scope>NUCLEOTIDE SEQUENCE</scope>
</reference>
<comment type="caution">
    <text evidence="1">The sequence shown here is derived from an EMBL/GenBank/DDBJ whole genome shotgun (WGS) entry which is preliminary data.</text>
</comment>
<dbReference type="EMBL" id="MLJW01000204">
    <property type="protein sequence ID" value="OIQ93608.1"/>
    <property type="molecule type" value="Genomic_DNA"/>
</dbReference>
<accession>A0A1J5RBZ2</accession>
<dbReference type="GO" id="GO:0016779">
    <property type="term" value="F:nucleotidyltransferase activity"/>
    <property type="evidence" value="ECO:0007669"/>
    <property type="project" value="InterPro"/>
</dbReference>
<sequence length="424" mass="46645">MDSNFMPTVLLPSPLGPEAPIGEILLAETAIRIELPPSQHRLAVERYNAIRKYIERPESPLCDHVSLFYPQGSMAIRATIKARKREDGYDIDIIAELLLSALTPPGEVLDLLFLAINGPHGSLYHGKVKRQTRCVTVEYEDGMHLDVTPSILADRFDLRKSTIFHAKKEEPISTHRRLLMNTHAFIEWFNARAPIDLAFGEAYAMRAQANDRMLMKAAAPAKSVPAHSKNEGGKSSVVVALQLLKRNRNIKYAHRDGRMPPSVMMACFAGHAALPGNSISGALEVVSGHMLSALEAAQASRQLIDVRNPECPDECFTDRWPEDLRAQQTYISDLKVLRHQLALLMSSELSLPQKRDLLISMFGEGPAESVINDFADQLGQGVRSGTRMIAPTGRVMIGAAAAASAIIKPAAVQAAQHTFYGTSW</sequence>
<dbReference type="InterPro" id="IPR006116">
    <property type="entry name" value="NT_2-5OAS_ClassI-CCAase"/>
</dbReference>
<gene>
    <name evidence="1" type="ORF">GALL_244560</name>
</gene>
<organism evidence="1">
    <name type="scientific">mine drainage metagenome</name>
    <dbReference type="NCBI Taxonomy" id="410659"/>
    <lineage>
        <taxon>unclassified sequences</taxon>
        <taxon>metagenomes</taxon>
        <taxon>ecological metagenomes</taxon>
    </lineage>
</organism>
<evidence type="ECO:0000313" key="1">
    <source>
        <dbReference type="EMBL" id="OIQ93608.1"/>
    </source>
</evidence>
<protein>
    <recommendedName>
        <fullName evidence="2">Nucleotidyltransferase</fullName>
    </recommendedName>
</protein>
<dbReference type="CDD" id="cd05400">
    <property type="entry name" value="NT_2-5OAS_ClassI-CCAase"/>
    <property type="match status" value="1"/>
</dbReference>
<dbReference type="AlphaFoldDB" id="A0A1J5RBZ2"/>
<evidence type="ECO:0008006" key="2">
    <source>
        <dbReference type="Google" id="ProtNLM"/>
    </source>
</evidence>
<name>A0A1J5RBZ2_9ZZZZ</name>
<proteinExistence type="predicted"/>